<protein>
    <recommendedName>
        <fullName evidence="3">Phage protein</fullName>
    </recommendedName>
</protein>
<accession>A0ABU3FU88</accession>
<evidence type="ECO:0000313" key="2">
    <source>
        <dbReference type="Proteomes" id="UP001265301"/>
    </source>
</evidence>
<evidence type="ECO:0008006" key="3">
    <source>
        <dbReference type="Google" id="ProtNLM"/>
    </source>
</evidence>
<dbReference type="EMBL" id="JARQBN010000034">
    <property type="protein sequence ID" value="MDT2829208.1"/>
    <property type="molecule type" value="Genomic_DNA"/>
</dbReference>
<dbReference type="Proteomes" id="UP001265301">
    <property type="component" value="Unassembled WGS sequence"/>
</dbReference>
<evidence type="ECO:0000313" key="1">
    <source>
        <dbReference type="EMBL" id="MDT2829208.1"/>
    </source>
</evidence>
<name>A0ABU3FU88_9ENTE</name>
<proteinExistence type="predicted"/>
<comment type="caution">
    <text evidence="1">The sequence shown here is derived from an EMBL/GenBank/DDBJ whole genome shotgun (WGS) entry which is preliminary data.</text>
</comment>
<keyword evidence="2" id="KW-1185">Reference proteome</keyword>
<organism evidence="1 2">
    <name type="scientific">Enterococcus viikkiensis</name>
    <dbReference type="NCBI Taxonomy" id="930854"/>
    <lineage>
        <taxon>Bacteria</taxon>
        <taxon>Bacillati</taxon>
        <taxon>Bacillota</taxon>
        <taxon>Bacilli</taxon>
        <taxon>Lactobacillales</taxon>
        <taxon>Enterococcaceae</taxon>
        <taxon>Enterococcus</taxon>
    </lineage>
</organism>
<gene>
    <name evidence="1" type="ORF">P7H59_12275</name>
</gene>
<reference evidence="1 2" key="1">
    <citation type="submission" date="2023-03" db="EMBL/GenBank/DDBJ databases">
        <authorList>
            <person name="Shen W."/>
            <person name="Cai J."/>
        </authorList>
    </citation>
    <scope>NUCLEOTIDE SEQUENCE [LARGE SCALE GENOMIC DNA]</scope>
    <source>
        <strain evidence="1 2">B101</strain>
    </source>
</reference>
<dbReference type="RefSeq" id="WP_137619604.1">
    <property type="nucleotide sequence ID" value="NZ_JARQBN010000034.1"/>
</dbReference>
<sequence>MADETLKDVIHDIEVFKEKNVEQVRLNINNEISTLKKDIPQELNTDEFDLKIQKEIDTKLAKFHDDLDIKPKALYYSLKTDIELNENITEKELTLSAYNFLEKYTKNKVLKKILKELKKENKNG</sequence>